<dbReference type="EMBL" id="CAACVG010010255">
    <property type="protein sequence ID" value="VEN55371.1"/>
    <property type="molecule type" value="Genomic_DNA"/>
</dbReference>
<evidence type="ECO:0000256" key="1">
    <source>
        <dbReference type="SAM" id="Phobius"/>
    </source>
</evidence>
<dbReference type="Proteomes" id="UP000410492">
    <property type="component" value="Unassembled WGS sequence"/>
</dbReference>
<accession>A0A653D737</accession>
<name>A0A653D737_CALMS</name>
<keyword evidence="1" id="KW-1133">Transmembrane helix</keyword>
<proteinExistence type="predicted"/>
<gene>
    <name evidence="2" type="ORF">CALMAC_LOCUS14572</name>
</gene>
<feature type="transmembrane region" description="Helical" evidence="1">
    <location>
        <begin position="20"/>
        <end position="41"/>
    </location>
</feature>
<dbReference type="PROSITE" id="PS51257">
    <property type="entry name" value="PROKAR_LIPOPROTEIN"/>
    <property type="match status" value="1"/>
</dbReference>
<organism evidence="2 3">
    <name type="scientific">Callosobruchus maculatus</name>
    <name type="common">Southern cowpea weevil</name>
    <name type="synonym">Pulse bruchid</name>
    <dbReference type="NCBI Taxonomy" id="64391"/>
    <lineage>
        <taxon>Eukaryota</taxon>
        <taxon>Metazoa</taxon>
        <taxon>Ecdysozoa</taxon>
        <taxon>Arthropoda</taxon>
        <taxon>Hexapoda</taxon>
        <taxon>Insecta</taxon>
        <taxon>Pterygota</taxon>
        <taxon>Neoptera</taxon>
        <taxon>Endopterygota</taxon>
        <taxon>Coleoptera</taxon>
        <taxon>Polyphaga</taxon>
        <taxon>Cucujiformia</taxon>
        <taxon>Chrysomeloidea</taxon>
        <taxon>Chrysomelidae</taxon>
        <taxon>Bruchinae</taxon>
        <taxon>Bruchini</taxon>
        <taxon>Callosobruchus</taxon>
    </lineage>
</organism>
<protein>
    <submittedName>
        <fullName evidence="2">Uncharacterized protein</fullName>
    </submittedName>
</protein>
<keyword evidence="3" id="KW-1185">Reference proteome</keyword>
<reference evidence="2 3" key="1">
    <citation type="submission" date="2019-01" db="EMBL/GenBank/DDBJ databases">
        <authorList>
            <person name="Sayadi A."/>
        </authorList>
    </citation>
    <scope>NUCLEOTIDE SEQUENCE [LARGE SCALE GENOMIC DNA]</scope>
</reference>
<dbReference type="AlphaFoldDB" id="A0A653D737"/>
<sequence>MMRGFYGDIYSLCRIVQATYIETVVLQIMLFVACFIYLCIVSNKSLKPNTRF</sequence>
<evidence type="ECO:0000313" key="3">
    <source>
        <dbReference type="Proteomes" id="UP000410492"/>
    </source>
</evidence>
<keyword evidence="1" id="KW-0472">Membrane</keyword>
<evidence type="ECO:0000313" key="2">
    <source>
        <dbReference type="EMBL" id="VEN55371.1"/>
    </source>
</evidence>
<keyword evidence="1" id="KW-0812">Transmembrane</keyword>